<dbReference type="HAMAP" id="MF_01966">
    <property type="entry name" value="NADHX_epimerase"/>
    <property type="match status" value="1"/>
</dbReference>
<evidence type="ECO:0000313" key="13">
    <source>
        <dbReference type="Proteomes" id="UP000614410"/>
    </source>
</evidence>
<feature type="domain" description="YjeF N-terminal" evidence="11">
    <location>
        <begin position="17"/>
        <end position="221"/>
    </location>
</feature>
<evidence type="ECO:0000259" key="11">
    <source>
        <dbReference type="PROSITE" id="PS51385"/>
    </source>
</evidence>
<comment type="function">
    <text evidence="10">Catalyzes the epimerization of the S- and R-forms of NAD(P)HX, a damaged form of NAD(P)H that is a result of enzymatic or heat-dependent hydration. This is a prerequisite for the S-specific NAD(P)H-hydrate dehydratase to allow the repair of both epimers of NAD(P)HX.</text>
</comment>
<feature type="binding site" evidence="10">
    <location>
        <position position="66"/>
    </location>
    <ligand>
        <name>K(+)</name>
        <dbReference type="ChEBI" id="CHEBI:29103"/>
    </ligand>
</feature>
<evidence type="ECO:0000256" key="2">
    <source>
        <dbReference type="ARBA" id="ARBA00000909"/>
    </source>
</evidence>
<accession>A0A934NAX1</accession>
<dbReference type="SUPFAM" id="SSF64153">
    <property type="entry name" value="YjeF N-terminal domain-like"/>
    <property type="match status" value="1"/>
</dbReference>
<dbReference type="EMBL" id="JAEKNN010000070">
    <property type="protein sequence ID" value="MBJ7610642.1"/>
    <property type="molecule type" value="Genomic_DNA"/>
</dbReference>
<dbReference type="InterPro" id="IPR036652">
    <property type="entry name" value="YjeF_N_dom_sf"/>
</dbReference>
<dbReference type="Pfam" id="PF03853">
    <property type="entry name" value="YjeF_N"/>
    <property type="match status" value="1"/>
</dbReference>
<comment type="similarity">
    <text evidence="10">Belongs to the NnrE/AIBP family.</text>
</comment>
<keyword evidence="4 10" id="KW-0479">Metal-binding</keyword>
<evidence type="ECO:0000256" key="6">
    <source>
        <dbReference type="ARBA" id="ARBA00022857"/>
    </source>
</evidence>
<comment type="catalytic activity">
    <reaction evidence="1 10">
        <text>(6R)-NADHX = (6S)-NADHX</text>
        <dbReference type="Rhea" id="RHEA:32215"/>
        <dbReference type="ChEBI" id="CHEBI:64074"/>
        <dbReference type="ChEBI" id="CHEBI:64075"/>
        <dbReference type="EC" id="5.1.99.6"/>
    </reaction>
</comment>
<feature type="binding site" evidence="10">
    <location>
        <position position="167"/>
    </location>
    <ligand>
        <name>K(+)</name>
        <dbReference type="ChEBI" id="CHEBI:29103"/>
    </ligand>
</feature>
<evidence type="ECO:0000256" key="1">
    <source>
        <dbReference type="ARBA" id="ARBA00000013"/>
    </source>
</evidence>
<feature type="binding site" evidence="10">
    <location>
        <position position="164"/>
    </location>
    <ligand>
        <name>(6S)-NADPHX</name>
        <dbReference type="ChEBI" id="CHEBI:64076"/>
    </ligand>
</feature>
<name>A0A934NAX1_9BACT</name>
<gene>
    <name evidence="10" type="primary">nnrE</name>
    <name evidence="12" type="ORF">JF887_14640</name>
</gene>
<organism evidence="12 13">
    <name type="scientific">Candidatus Amunia macphersoniae</name>
    <dbReference type="NCBI Taxonomy" id="3127014"/>
    <lineage>
        <taxon>Bacteria</taxon>
        <taxon>Bacillati</taxon>
        <taxon>Candidatus Dormiibacterota</taxon>
        <taxon>Candidatus Dormibacteria</taxon>
        <taxon>Candidatus Aeolococcales</taxon>
        <taxon>Candidatus Aeolococcaceae</taxon>
        <taxon>Candidatus Amunia</taxon>
    </lineage>
</organism>
<comment type="caution">
    <text evidence="12">The sequence shown here is derived from an EMBL/GenBank/DDBJ whole genome shotgun (WGS) entry which is preliminary data.</text>
</comment>
<protein>
    <recommendedName>
        <fullName evidence="3 10">NAD(P)H-hydrate epimerase</fullName>
        <ecNumber evidence="3 10">5.1.99.6</ecNumber>
    </recommendedName>
    <alternativeName>
        <fullName evidence="10">NAD(P)HX epimerase</fullName>
    </alternativeName>
</protein>
<evidence type="ECO:0000256" key="5">
    <source>
        <dbReference type="ARBA" id="ARBA00022741"/>
    </source>
</evidence>
<dbReference type="GO" id="GO:0000166">
    <property type="term" value="F:nucleotide binding"/>
    <property type="evidence" value="ECO:0007669"/>
    <property type="project" value="UniProtKB-KW"/>
</dbReference>
<dbReference type="Proteomes" id="UP000614410">
    <property type="component" value="Unassembled WGS sequence"/>
</dbReference>
<feature type="binding site" evidence="10">
    <location>
        <begin position="138"/>
        <end position="144"/>
    </location>
    <ligand>
        <name>(6S)-NADPHX</name>
        <dbReference type="ChEBI" id="CHEBI:64076"/>
    </ligand>
</feature>
<sequence length="241" mass="24960">MSSSLQRRFGSLTPEEASRLDTAAVELGVDIAQLMEIAGFQVARCAWRMLGRRPGSLHVVAGRGHNGGDGLVAARHLAGWGCRVTAAVLGEPHALDPLMSRQAAAAAGAGVRLHVSPSAIRTVRGVDSADIVVDALLGTGLHDPPRPAQAEAIGALRGTILSIDVPSGLDAATGTARGAAIRAHTTCTLAAMKRGLWNPAARAHTGEMVVADIGMPEQAWLRCGLTAPTSLRGGRMVTLRR</sequence>
<evidence type="ECO:0000256" key="7">
    <source>
        <dbReference type="ARBA" id="ARBA00022958"/>
    </source>
</evidence>
<keyword evidence="9 10" id="KW-0413">Isomerase</keyword>
<dbReference type="InterPro" id="IPR032976">
    <property type="entry name" value="YJEFN_prot_NAXE-like"/>
</dbReference>
<dbReference type="PANTHER" id="PTHR13232">
    <property type="entry name" value="NAD(P)H-HYDRATE EPIMERASE"/>
    <property type="match status" value="1"/>
</dbReference>
<dbReference type="EC" id="5.1.99.6" evidence="3 10"/>
<keyword evidence="8 10" id="KW-0520">NAD</keyword>
<keyword evidence="5 10" id="KW-0547">Nucleotide-binding</keyword>
<keyword evidence="6 10" id="KW-0521">NADP</keyword>
<dbReference type="PROSITE" id="PS51385">
    <property type="entry name" value="YJEF_N"/>
    <property type="match status" value="1"/>
</dbReference>
<proteinExistence type="inferred from homology"/>
<dbReference type="Gene3D" id="3.40.50.10260">
    <property type="entry name" value="YjeF N-terminal domain"/>
    <property type="match status" value="1"/>
</dbReference>
<keyword evidence="7 10" id="KW-0630">Potassium</keyword>
<evidence type="ECO:0000256" key="10">
    <source>
        <dbReference type="HAMAP-Rule" id="MF_01966"/>
    </source>
</evidence>
<dbReference type="InterPro" id="IPR004443">
    <property type="entry name" value="YjeF_N_dom"/>
</dbReference>
<comment type="caution">
    <text evidence="10">Lacks conserved residue(s) required for the propagation of feature annotation.</text>
</comment>
<dbReference type="PANTHER" id="PTHR13232:SF10">
    <property type="entry name" value="NAD(P)H-HYDRATE EPIMERASE"/>
    <property type="match status" value="1"/>
</dbReference>
<dbReference type="AlphaFoldDB" id="A0A934NAX1"/>
<comment type="cofactor">
    <cofactor evidence="10">
        <name>K(+)</name>
        <dbReference type="ChEBI" id="CHEBI:29103"/>
    </cofactor>
    <text evidence="10">Binds 1 potassium ion per subunit.</text>
</comment>
<evidence type="ECO:0000256" key="4">
    <source>
        <dbReference type="ARBA" id="ARBA00022723"/>
    </source>
</evidence>
<comment type="catalytic activity">
    <reaction evidence="2 10">
        <text>(6R)-NADPHX = (6S)-NADPHX</text>
        <dbReference type="Rhea" id="RHEA:32227"/>
        <dbReference type="ChEBI" id="CHEBI:64076"/>
        <dbReference type="ChEBI" id="CHEBI:64077"/>
        <dbReference type="EC" id="5.1.99.6"/>
    </reaction>
</comment>
<dbReference type="NCBIfam" id="TIGR00197">
    <property type="entry name" value="yjeF_nterm"/>
    <property type="match status" value="1"/>
</dbReference>
<evidence type="ECO:0000256" key="9">
    <source>
        <dbReference type="ARBA" id="ARBA00023235"/>
    </source>
</evidence>
<feature type="binding site" evidence="10">
    <location>
        <begin position="65"/>
        <end position="69"/>
    </location>
    <ligand>
        <name>(6S)-NADPHX</name>
        <dbReference type="ChEBI" id="CHEBI:64076"/>
    </ligand>
</feature>
<feature type="binding site" evidence="10">
    <location>
        <position position="134"/>
    </location>
    <ligand>
        <name>K(+)</name>
        <dbReference type="ChEBI" id="CHEBI:29103"/>
    </ligand>
</feature>
<evidence type="ECO:0000256" key="3">
    <source>
        <dbReference type="ARBA" id="ARBA00012228"/>
    </source>
</evidence>
<evidence type="ECO:0000256" key="8">
    <source>
        <dbReference type="ARBA" id="ARBA00023027"/>
    </source>
</evidence>
<dbReference type="GO" id="GO:0046872">
    <property type="term" value="F:metal ion binding"/>
    <property type="evidence" value="ECO:0007669"/>
    <property type="project" value="UniProtKB-KW"/>
</dbReference>
<dbReference type="GO" id="GO:0052856">
    <property type="term" value="F:NAD(P)HX epimerase activity"/>
    <property type="evidence" value="ECO:0007669"/>
    <property type="project" value="UniProtKB-UniRule"/>
</dbReference>
<evidence type="ECO:0000313" key="12">
    <source>
        <dbReference type="EMBL" id="MBJ7610642.1"/>
    </source>
</evidence>
<reference evidence="12 13" key="1">
    <citation type="submission" date="2020-10" db="EMBL/GenBank/DDBJ databases">
        <title>Ca. Dormibacterota MAGs.</title>
        <authorList>
            <person name="Montgomery K."/>
        </authorList>
    </citation>
    <scope>NUCLEOTIDE SEQUENCE [LARGE SCALE GENOMIC DNA]</scope>
    <source>
        <strain evidence="12">Mitchell_Peninsula_5</strain>
    </source>
</reference>